<dbReference type="CDD" id="cd00158">
    <property type="entry name" value="RHOD"/>
    <property type="match status" value="1"/>
</dbReference>
<protein>
    <recommendedName>
        <fullName evidence="6">Rhodanese domain-containing protein</fullName>
    </recommendedName>
</protein>
<evidence type="ECO:0000313" key="4">
    <source>
        <dbReference type="EMBL" id="GFH20406.1"/>
    </source>
</evidence>
<feature type="domain" description="EF-hand" evidence="3">
    <location>
        <begin position="48"/>
        <end position="83"/>
    </location>
</feature>
<proteinExistence type="predicted"/>
<accession>A0A699ZN97</accession>
<dbReference type="Proteomes" id="UP000485058">
    <property type="component" value="Unassembled WGS sequence"/>
</dbReference>
<dbReference type="Gene3D" id="1.10.238.10">
    <property type="entry name" value="EF-hand"/>
    <property type="match status" value="1"/>
</dbReference>
<dbReference type="Pfam" id="PF00581">
    <property type="entry name" value="Rhodanese"/>
    <property type="match status" value="1"/>
</dbReference>
<evidence type="ECO:0000259" key="2">
    <source>
        <dbReference type="PROSITE" id="PS50206"/>
    </source>
</evidence>
<dbReference type="InterPro" id="IPR018247">
    <property type="entry name" value="EF_Hand_1_Ca_BS"/>
</dbReference>
<evidence type="ECO:0000256" key="1">
    <source>
        <dbReference type="ARBA" id="ARBA00022837"/>
    </source>
</evidence>
<evidence type="ECO:0000259" key="3">
    <source>
        <dbReference type="PROSITE" id="PS50222"/>
    </source>
</evidence>
<dbReference type="InterPro" id="IPR002048">
    <property type="entry name" value="EF_hand_dom"/>
</dbReference>
<dbReference type="Gene3D" id="3.40.250.10">
    <property type="entry name" value="Rhodanese-like domain"/>
    <property type="match status" value="1"/>
</dbReference>
<keyword evidence="1" id="KW-0106">Calcium</keyword>
<dbReference type="PROSITE" id="PS50222">
    <property type="entry name" value="EF_HAND_2"/>
    <property type="match status" value="2"/>
</dbReference>
<reference evidence="4 5" key="1">
    <citation type="submission" date="2020-02" db="EMBL/GenBank/DDBJ databases">
        <title>Draft genome sequence of Haematococcus lacustris strain NIES-144.</title>
        <authorList>
            <person name="Morimoto D."/>
            <person name="Nakagawa S."/>
            <person name="Yoshida T."/>
            <person name="Sawayama S."/>
        </authorList>
    </citation>
    <scope>NUCLEOTIDE SEQUENCE [LARGE SCALE GENOMIC DNA]</scope>
    <source>
        <strain evidence="4 5">NIES-144</strain>
    </source>
</reference>
<dbReference type="PROSITE" id="PS00018">
    <property type="entry name" value="EF_HAND_1"/>
    <property type="match status" value="1"/>
</dbReference>
<dbReference type="InterPro" id="IPR011992">
    <property type="entry name" value="EF-hand-dom_pair"/>
</dbReference>
<name>A0A699ZN97_HAELA</name>
<dbReference type="PROSITE" id="PS50206">
    <property type="entry name" value="RHODANESE_3"/>
    <property type="match status" value="1"/>
</dbReference>
<dbReference type="InterPro" id="IPR001763">
    <property type="entry name" value="Rhodanese-like_dom"/>
</dbReference>
<sequence>MDLDRNGVVDLDEYSKFVLQLTEVLTDSEFDASIHKVLGARHLSLCTSRQDKFRFLFHELDPERTGRVSMDELVSVAQRIDPEATLWKIKASLEFLGSSDTHTVDVGQFVAGLDKLTQGVEGEDKVDALITHMLEGRRVGCTELMDDLSGHGSPKLLLLVDVRGAEEVAVSSIQGSVHVPAVLDSSAALGWRLGSLDPIHAWLRAKQESQPGQVPRVVAYCNTGLRSSAVAAWLSKQLRLPVRSLTGGSINYYNQGGRVRDAEGREVQAMHPGSPELRAYVTRPNNFKLQA</sequence>
<dbReference type="SMART" id="SM00450">
    <property type="entry name" value="RHOD"/>
    <property type="match status" value="1"/>
</dbReference>
<dbReference type="EMBL" id="BLLF01001627">
    <property type="protein sequence ID" value="GFH20406.1"/>
    <property type="molecule type" value="Genomic_DNA"/>
</dbReference>
<dbReference type="InterPro" id="IPR036873">
    <property type="entry name" value="Rhodanese-like_dom_sf"/>
</dbReference>
<comment type="caution">
    <text evidence="4">The sequence shown here is derived from an EMBL/GenBank/DDBJ whole genome shotgun (WGS) entry which is preliminary data.</text>
</comment>
<organism evidence="4 5">
    <name type="scientific">Haematococcus lacustris</name>
    <name type="common">Green alga</name>
    <name type="synonym">Haematococcus pluvialis</name>
    <dbReference type="NCBI Taxonomy" id="44745"/>
    <lineage>
        <taxon>Eukaryota</taxon>
        <taxon>Viridiplantae</taxon>
        <taxon>Chlorophyta</taxon>
        <taxon>core chlorophytes</taxon>
        <taxon>Chlorophyceae</taxon>
        <taxon>CS clade</taxon>
        <taxon>Chlamydomonadales</taxon>
        <taxon>Haematococcaceae</taxon>
        <taxon>Haematococcus</taxon>
    </lineage>
</organism>
<dbReference type="AlphaFoldDB" id="A0A699ZN97"/>
<evidence type="ECO:0008006" key="6">
    <source>
        <dbReference type="Google" id="ProtNLM"/>
    </source>
</evidence>
<dbReference type="SUPFAM" id="SSF52821">
    <property type="entry name" value="Rhodanese/Cell cycle control phosphatase"/>
    <property type="match status" value="1"/>
</dbReference>
<dbReference type="SUPFAM" id="SSF47473">
    <property type="entry name" value="EF-hand"/>
    <property type="match status" value="1"/>
</dbReference>
<feature type="domain" description="Rhodanese" evidence="2">
    <location>
        <begin position="153"/>
        <end position="261"/>
    </location>
</feature>
<evidence type="ECO:0000313" key="5">
    <source>
        <dbReference type="Proteomes" id="UP000485058"/>
    </source>
</evidence>
<gene>
    <name evidence="4" type="ORF">HaLaN_17518</name>
</gene>
<dbReference type="GO" id="GO:0005509">
    <property type="term" value="F:calcium ion binding"/>
    <property type="evidence" value="ECO:0007669"/>
    <property type="project" value="InterPro"/>
</dbReference>
<feature type="domain" description="EF-hand" evidence="3">
    <location>
        <begin position="1"/>
        <end position="24"/>
    </location>
</feature>
<keyword evidence="5" id="KW-1185">Reference proteome</keyword>